<comment type="caution">
    <text evidence="1">The sequence shown here is derived from an EMBL/GenBank/DDBJ whole genome shotgun (WGS) entry which is preliminary data.</text>
</comment>
<protein>
    <submittedName>
        <fullName evidence="1">Uncharacterized protein</fullName>
    </submittedName>
</protein>
<sequence>MDKTKEKDLKPSVVFQLNQNLDVQVGTMFLGHKKAGIDFGGGIIRHHPALAGALQVEGEKRKKMVEGYVSIFNCNPRFLDTKTFQVYYQNRSGVVHVTAHEMLHFIFYDWLERNDQEFIDNTDKEKAWTLSEVFDIVAFDRQEFNRFKSKGSGGYPDLQPIATKIIEELKNYPFTVNSFLSIAKESI</sequence>
<organism evidence="1 2">
    <name type="scientific">Candidatus Shapirobacteria bacterium CG08_land_8_20_14_0_20_39_18</name>
    <dbReference type="NCBI Taxonomy" id="1974883"/>
    <lineage>
        <taxon>Bacteria</taxon>
        <taxon>Candidatus Shapironibacteriota</taxon>
    </lineage>
</organism>
<reference evidence="2" key="1">
    <citation type="submission" date="2017-09" db="EMBL/GenBank/DDBJ databases">
        <title>Depth-based differentiation of microbial function through sediment-hosted aquifers and enrichment of novel symbionts in the deep terrestrial subsurface.</title>
        <authorList>
            <person name="Probst A.J."/>
            <person name="Ladd B."/>
            <person name="Jarett J.K."/>
            <person name="Geller-Mcgrath D.E."/>
            <person name="Sieber C.M.K."/>
            <person name="Emerson J.B."/>
            <person name="Anantharaman K."/>
            <person name="Thomas B.C."/>
            <person name="Malmstrom R."/>
            <person name="Stieglmeier M."/>
            <person name="Klingl A."/>
            <person name="Woyke T."/>
            <person name="Ryan C.M."/>
            <person name="Banfield J.F."/>
        </authorList>
    </citation>
    <scope>NUCLEOTIDE SEQUENCE [LARGE SCALE GENOMIC DNA]</scope>
</reference>
<name>A0A2M6XE56_9BACT</name>
<dbReference type="EMBL" id="PEYO01000002">
    <property type="protein sequence ID" value="PIU03944.1"/>
    <property type="molecule type" value="Genomic_DNA"/>
</dbReference>
<dbReference type="AlphaFoldDB" id="A0A2M6XE56"/>
<evidence type="ECO:0000313" key="2">
    <source>
        <dbReference type="Proteomes" id="UP000228996"/>
    </source>
</evidence>
<dbReference type="Proteomes" id="UP000228996">
    <property type="component" value="Unassembled WGS sequence"/>
</dbReference>
<proteinExistence type="predicted"/>
<accession>A0A2M6XE56</accession>
<evidence type="ECO:0000313" key="1">
    <source>
        <dbReference type="EMBL" id="PIU03944.1"/>
    </source>
</evidence>
<gene>
    <name evidence="1" type="ORF">COT44_00245</name>
</gene>